<evidence type="ECO:0000313" key="2">
    <source>
        <dbReference type="EMBL" id="KRN81570.1"/>
    </source>
</evidence>
<accession>A0A0R2JWF6</accession>
<dbReference type="PANTHER" id="PTHR43415:SF3">
    <property type="entry name" value="GNAT-FAMILY ACETYLTRANSFERASE"/>
    <property type="match status" value="1"/>
</dbReference>
<dbReference type="AlphaFoldDB" id="A0A0R2JWF6"/>
<dbReference type="CDD" id="cd04301">
    <property type="entry name" value="NAT_SF"/>
    <property type="match status" value="1"/>
</dbReference>
<comment type="caution">
    <text evidence="2">The sequence shown here is derived from an EMBL/GenBank/DDBJ whole genome shotgun (WGS) entry which is preliminary data.</text>
</comment>
<dbReference type="InterPro" id="IPR000182">
    <property type="entry name" value="GNAT_dom"/>
</dbReference>
<gene>
    <name evidence="2" type="ORF">IV87_GL001083</name>
</gene>
<dbReference type="OrthoDB" id="423921at2"/>
<evidence type="ECO:0000259" key="1">
    <source>
        <dbReference type="PROSITE" id="PS51186"/>
    </source>
</evidence>
<evidence type="ECO:0000313" key="3">
    <source>
        <dbReference type="Proteomes" id="UP000051749"/>
    </source>
</evidence>
<dbReference type="STRING" id="319653.SAMN04487973_1135"/>
<organism evidence="2 3">
    <name type="scientific">Pediococcus ethanolidurans</name>
    <dbReference type="NCBI Taxonomy" id="319653"/>
    <lineage>
        <taxon>Bacteria</taxon>
        <taxon>Bacillati</taxon>
        <taxon>Bacillota</taxon>
        <taxon>Bacilli</taxon>
        <taxon>Lactobacillales</taxon>
        <taxon>Lactobacillaceae</taxon>
        <taxon>Pediococcus</taxon>
    </lineage>
</organism>
<feature type="domain" description="N-acetyltransferase" evidence="1">
    <location>
        <begin position="3"/>
        <end position="154"/>
    </location>
</feature>
<dbReference type="InterPro" id="IPR016181">
    <property type="entry name" value="Acyl_CoA_acyltransferase"/>
</dbReference>
<dbReference type="Pfam" id="PF00583">
    <property type="entry name" value="Acetyltransf_1"/>
    <property type="match status" value="1"/>
</dbReference>
<sequence length="154" mass="17943">MMARIMKMTAQQANTYLNWQYPEPYTFYNFPPSISRSELLNELLASNSDYFSILDDDNQLFGIYEYQFHNGVMEIGLGIRPEDTGKGYGTRFVNQCIAFGQQHYHYFGKITLEVASFNKRAIYLYKKNGFRKVSERAAHPFGIPVTFIKMTFNP</sequence>
<dbReference type="PANTHER" id="PTHR43415">
    <property type="entry name" value="SPERMIDINE N(1)-ACETYLTRANSFERASE"/>
    <property type="match status" value="1"/>
</dbReference>
<dbReference type="SUPFAM" id="SSF55729">
    <property type="entry name" value="Acyl-CoA N-acyltransferases (Nat)"/>
    <property type="match status" value="1"/>
</dbReference>
<dbReference type="Proteomes" id="UP000051749">
    <property type="component" value="Unassembled WGS sequence"/>
</dbReference>
<proteinExistence type="predicted"/>
<dbReference type="GO" id="GO:0016747">
    <property type="term" value="F:acyltransferase activity, transferring groups other than amino-acyl groups"/>
    <property type="evidence" value="ECO:0007669"/>
    <property type="project" value="InterPro"/>
</dbReference>
<dbReference type="Gene3D" id="3.40.630.30">
    <property type="match status" value="1"/>
</dbReference>
<dbReference type="EMBL" id="JQBY01000024">
    <property type="protein sequence ID" value="KRN81570.1"/>
    <property type="molecule type" value="Genomic_DNA"/>
</dbReference>
<protein>
    <recommendedName>
        <fullName evidence="1">N-acetyltransferase domain-containing protein</fullName>
    </recommendedName>
</protein>
<dbReference type="PROSITE" id="PS51186">
    <property type="entry name" value="GNAT"/>
    <property type="match status" value="1"/>
</dbReference>
<dbReference type="PATRIC" id="fig|319653.3.peg.1098"/>
<reference evidence="2 3" key="1">
    <citation type="journal article" date="2015" name="Genome Announc.">
        <title>Expanding the biotechnology potential of lactobacilli through comparative genomics of 213 strains and associated genera.</title>
        <authorList>
            <person name="Sun Z."/>
            <person name="Harris H.M."/>
            <person name="McCann A."/>
            <person name="Guo C."/>
            <person name="Argimon S."/>
            <person name="Zhang W."/>
            <person name="Yang X."/>
            <person name="Jeffery I.B."/>
            <person name="Cooney J.C."/>
            <person name="Kagawa T.F."/>
            <person name="Liu W."/>
            <person name="Song Y."/>
            <person name="Salvetti E."/>
            <person name="Wrobel A."/>
            <person name="Rasinkangas P."/>
            <person name="Parkhill J."/>
            <person name="Rea M.C."/>
            <person name="O'Sullivan O."/>
            <person name="Ritari J."/>
            <person name="Douillard F.P."/>
            <person name="Paul Ross R."/>
            <person name="Yang R."/>
            <person name="Briner A.E."/>
            <person name="Felis G.E."/>
            <person name="de Vos W.M."/>
            <person name="Barrangou R."/>
            <person name="Klaenhammer T.R."/>
            <person name="Caufield P.W."/>
            <person name="Cui Y."/>
            <person name="Zhang H."/>
            <person name="O'Toole P.W."/>
        </authorList>
    </citation>
    <scope>NUCLEOTIDE SEQUENCE [LARGE SCALE GENOMIC DNA]</scope>
    <source>
        <strain evidence="2 3">DSM 22301</strain>
    </source>
</reference>
<name>A0A0R2JWF6_9LACO</name>